<name>A0ABT4KUA8_9SPHI</name>
<gene>
    <name evidence="2" type="ORF">O0931_04400</name>
</gene>
<keyword evidence="1" id="KW-0472">Membrane</keyword>
<accession>A0ABT4KUA8</accession>
<sequence length="146" mass="15582">MKKVKNLLAGFAGAVSLNILHEGLKHRVADAPRIDLLGEEALNDSLSIFGKKIKDPDKLYAATLAGDLLSNTLYYSMIGAGKKHTWTRAIFLGLSAGIGAVELAKPLGLNEGTVARNNKVKTLTILYYLTGALVTAGIIKAFKSRS</sequence>
<keyword evidence="1" id="KW-1133">Transmembrane helix</keyword>
<organism evidence="2 3">
    <name type="scientific">Pedobacter rhodius</name>
    <dbReference type="NCBI Taxonomy" id="3004098"/>
    <lineage>
        <taxon>Bacteria</taxon>
        <taxon>Pseudomonadati</taxon>
        <taxon>Bacteroidota</taxon>
        <taxon>Sphingobacteriia</taxon>
        <taxon>Sphingobacteriales</taxon>
        <taxon>Sphingobacteriaceae</taxon>
        <taxon>Pedobacter</taxon>
    </lineage>
</organism>
<keyword evidence="3" id="KW-1185">Reference proteome</keyword>
<evidence type="ECO:0008006" key="4">
    <source>
        <dbReference type="Google" id="ProtNLM"/>
    </source>
</evidence>
<comment type="caution">
    <text evidence="2">The sequence shown here is derived from an EMBL/GenBank/DDBJ whole genome shotgun (WGS) entry which is preliminary data.</text>
</comment>
<dbReference type="EMBL" id="JAPWGL010000001">
    <property type="protein sequence ID" value="MCZ4222530.1"/>
    <property type="molecule type" value="Genomic_DNA"/>
</dbReference>
<keyword evidence="1" id="KW-0812">Transmembrane</keyword>
<feature type="transmembrane region" description="Helical" evidence="1">
    <location>
        <begin position="124"/>
        <end position="142"/>
    </location>
</feature>
<dbReference type="RefSeq" id="WP_269414330.1">
    <property type="nucleotide sequence ID" value="NZ_JAPWGL010000001.1"/>
</dbReference>
<dbReference type="Proteomes" id="UP001144341">
    <property type="component" value="Unassembled WGS sequence"/>
</dbReference>
<proteinExistence type="predicted"/>
<protein>
    <recommendedName>
        <fullName evidence="4">DUF4126 domain-containing protein</fullName>
    </recommendedName>
</protein>
<evidence type="ECO:0000313" key="3">
    <source>
        <dbReference type="Proteomes" id="UP001144341"/>
    </source>
</evidence>
<evidence type="ECO:0000313" key="2">
    <source>
        <dbReference type="EMBL" id="MCZ4222530.1"/>
    </source>
</evidence>
<reference evidence="2" key="1">
    <citation type="submission" date="2022-12" db="EMBL/GenBank/DDBJ databases">
        <title>Genome sequence of SJ11.</title>
        <authorList>
            <person name="Woo H."/>
        </authorList>
    </citation>
    <scope>NUCLEOTIDE SEQUENCE</scope>
    <source>
        <strain evidence="2">SJ11</strain>
    </source>
</reference>
<evidence type="ECO:0000256" key="1">
    <source>
        <dbReference type="SAM" id="Phobius"/>
    </source>
</evidence>